<accession>A0A8W7PPM0</accession>
<proteinExistence type="predicted"/>
<reference evidence="2" key="1">
    <citation type="submission" date="2022-08" db="UniProtKB">
        <authorList>
            <consortium name="EnsemblMetazoa"/>
        </authorList>
    </citation>
    <scope>IDENTIFICATION</scope>
</reference>
<sequence>MRISGMLALGDEDELLDDWRDCSQITSSRLSSESIFPAPAVSSDARELLEPPDGLRAGSIEDSSPPPAEPDRRLPLPLPLLCCCCCCWLADCACSIPVCSTRLQLFGTLIAQRLW</sequence>
<name>A0A8W7PPM0_ANOCL</name>
<feature type="region of interest" description="Disordered" evidence="1">
    <location>
        <begin position="40"/>
        <end position="71"/>
    </location>
</feature>
<dbReference type="AlphaFoldDB" id="A0A8W7PPM0"/>
<protein>
    <submittedName>
        <fullName evidence="2">Uncharacterized protein</fullName>
    </submittedName>
</protein>
<dbReference type="Proteomes" id="UP000075882">
    <property type="component" value="Unassembled WGS sequence"/>
</dbReference>
<evidence type="ECO:0000313" key="2">
    <source>
        <dbReference type="EnsemblMetazoa" id="ACOM034995-PA.1"/>
    </source>
</evidence>
<organism evidence="2">
    <name type="scientific">Anopheles coluzzii</name>
    <name type="common">African malaria mosquito</name>
    <dbReference type="NCBI Taxonomy" id="1518534"/>
    <lineage>
        <taxon>Eukaryota</taxon>
        <taxon>Metazoa</taxon>
        <taxon>Ecdysozoa</taxon>
        <taxon>Arthropoda</taxon>
        <taxon>Hexapoda</taxon>
        <taxon>Insecta</taxon>
        <taxon>Pterygota</taxon>
        <taxon>Neoptera</taxon>
        <taxon>Endopterygota</taxon>
        <taxon>Diptera</taxon>
        <taxon>Nematocera</taxon>
        <taxon>Culicoidea</taxon>
        <taxon>Culicidae</taxon>
        <taxon>Anophelinae</taxon>
        <taxon>Anopheles</taxon>
    </lineage>
</organism>
<dbReference type="EnsemblMetazoa" id="ACOM034995-RA">
    <property type="protein sequence ID" value="ACOM034995-PA.1"/>
    <property type="gene ID" value="ACOM034995"/>
</dbReference>
<evidence type="ECO:0000256" key="1">
    <source>
        <dbReference type="SAM" id="MobiDB-lite"/>
    </source>
</evidence>